<proteinExistence type="predicted"/>
<accession>A0ABV7X223</accession>
<dbReference type="Pfam" id="PF06299">
    <property type="entry name" value="DUF1045"/>
    <property type="match status" value="1"/>
</dbReference>
<dbReference type="Proteomes" id="UP001595613">
    <property type="component" value="Unassembled WGS sequence"/>
</dbReference>
<gene>
    <name evidence="1" type="ORF">ACFOOL_10470</name>
</gene>
<sequence>MLQRFAIYYAPDVTDTLWDRASVWLGRDAAATTFFEGAVAGLDRSRLLNLTQSAARYGFHATIKPPMALAEGRSAEGLEAALAEAAREMAPVPLGRLRLAFIGDFLALVPAEDDPALAGFAAGVVEAFEPFRAPLGERERAERAAAGLTPRQQELLAAYGYPYVLDEFRFHMTLTDRLAEEDRDEVLAAARTWFGPVLERDMVLDRLVLFHEPKRGAPFRRLADYGLGRP</sequence>
<keyword evidence="2" id="KW-1185">Reference proteome</keyword>
<dbReference type="RefSeq" id="WP_380096919.1">
    <property type="nucleotide sequence ID" value="NZ_JBHRYD010000007.1"/>
</dbReference>
<organism evidence="1 2">
    <name type="scientific">Devosia honganensis</name>
    <dbReference type="NCBI Taxonomy" id="1610527"/>
    <lineage>
        <taxon>Bacteria</taxon>
        <taxon>Pseudomonadati</taxon>
        <taxon>Pseudomonadota</taxon>
        <taxon>Alphaproteobacteria</taxon>
        <taxon>Hyphomicrobiales</taxon>
        <taxon>Devosiaceae</taxon>
        <taxon>Devosia</taxon>
    </lineage>
</organism>
<protein>
    <submittedName>
        <fullName evidence="1">DUF1045 domain-containing protein</fullName>
    </submittedName>
</protein>
<evidence type="ECO:0000313" key="1">
    <source>
        <dbReference type="EMBL" id="MFC3705179.1"/>
    </source>
</evidence>
<dbReference type="PIRSF" id="PIRSF033328">
    <property type="entry name" value="Phest_Mll4975"/>
    <property type="match status" value="1"/>
</dbReference>
<comment type="caution">
    <text evidence="1">The sequence shown here is derived from an EMBL/GenBank/DDBJ whole genome shotgun (WGS) entry which is preliminary data.</text>
</comment>
<dbReference type="InterPro" id="IPR009389">
    <property type="entry name" value="DUF1045"/>
</dbReference>
<name>A0ABV7X223_9HYPH</name>
<evidence type="ECO:0000313" key="2">
    <source>
        <dbReference type="Proteomes" id="UP001595613"/>
    </source>
</evidence>
<reference evidence="2" key="1">
    <citation type="journal article" date="2019" name="Int. J. Syst. Evol. Microbiol.">
        <title>The Global Catalogue of Microorganisms (GCM) 10K type strain sequencing project: providing services to taxonomists for standard genome sequencing and annotation.</title>
        <authorList>
            <consortium name="The Broad Institute Genomics Platform"/>
            <consortium name="The Broad Institute Genome Sequencing Center for Infectious Disease"/>
            <person name="Wu L."/>
            <person name="Ma J."/>
        </authorList>
    </citation>
    <scope>NUCLEOTIDE SEQUENCE [LARGE SCALE GENOMIC DNA]</scope>
    <source>
        <strain evidence="2">KCTC 42281</strain>
    </source>
</reference>
<dbReference type="Gene3D" id="3.90.1140.10">
    <property type="entry name" value="Cyclic phosphodiesterase"/>
    <property type="match status" value="1"/>
</dbReference>
<dbReference type="NCBIfam" id="TIGR03223">
    <property type="entry name" value="Phn_opern_protn"/>
    <property type="match status" value="1"/>
</dbReference>
<dbReference type="EMBL" id="JBHRYD010000007">
    <property type="protein sequence ID" value="MFC3705179.1"/>
    <property type="molecule type" value="Genomic_DNA"/>
</dbReference>